<dbReference type="Gene3D" id="3.40.50.300">
    <property type="entry name" value="P-loop containing nucleotide triphosphate hydrolases"/>
    <property type="match status" value="1"/>
</dbReference>
<feature type="domain" description="NACHT" evidence="5">
    <location>
        <begin position="140"/>
        <end position="276"/>
    </location>
</feature>
<dbReference type="InterPro" id="IPR050637">
    <property type="entry name" value="NLRP_innate_immun_reg"/>
</dbReference>
<dbReference type="Pfam" id="PF05729">
    <property type="entry name" value="NACHT"/>
    <property type="match status" value="1"/>
</dbReference>
<name>A0A3N0YBT2_ANAGA</name>
<keyword evidence="2" id="KW-0963">Cytoplasm</keyword>
<proteinExistence type="predicted"/>
<dbReference type="PANTHER" id="PTHR45690">
    <property type="entry name" value="NACHT, LRR AND PYD DOMAINS-CONTAINING PROTEIN 12"/>
    <property type="match status" value="1"/>
</dbReference>
<sequence length="774" mass="88722">MSSDPRDKFRSNKKHSRSHAGPNVSAAARSGGHVTAPVLANNTITGNVHIIHNAPEIKPVIHKYKELICIEYQYVSEYNPLPGEAVLLSERFTQPLIIPKYRDRKEREEEICSSSSSRSSDGSVHLNSLFDTDSRRINPRAVILQGNSGNGKSFTVQKIMHDWASDDLYKARFNIVFHLKCKEINRLPGKKSLVEILSYSCTLTSDQISQILQQMPEKVLFIIDGFDELRLTQDGYPESPHTDLRKRAQPEVILCALLRGRILPESFLLVTTRSTATETLSRLLKGPQGFMEIMGFSQNGVKEYFQRFFRNEDFFRKAYEYVEANETLITACSIPVICWIICTVMRERFSDSSGLTGGLETTTSIYVDFVSTLLEHHYQGSSQSVPTLLRSLGQMAEKGMLEKQVLLDEKTVYEMVSDPAGSPFLSKCLFKRRIHQETMFSFMHLSFQEFFTALYYVSLDENEFKQKFTKVCLKGRFGAVVKFLFGLANEDVRYTLRSKHGVFACPNAQNILKERLFQYGLSLDTLHHLFEFHEESFVKEVLNEKNSVSVQYTHLRKIDCWALLYCGQCCESMKELSLHGCDLTPEKLAMILPVLHKFEKVEVEIEPPMFIHEGPRGEVEKCTRYDTSVDLSISEELSSIHIHTSRTVMPEFTITFLQSSIINFDWTNIFQEIQAWQEIKDRNEDMPLLSLQSLPGLKKMELNVHNLTKHCISQIISLSESCPSLTELRENDFNKLSSDERQKHRLTRIHKPVHADTTVTKRFITSHNNNNNTA</sequence>
<keyword evidence="3" id="KW-0677">Repeat</keyword>
<reference evidence="6 7" key="1">
    <citation type="submission" date="2018-10" db="EMBL/GenBank/DDBJ databases">
        <title>Genome assembly for a Yunnan-Guizhou Plateau 3E fish, Anabarilius grahami (Regan), and its evolutionary and genetic applications.</title>
        <authorList>
            <person name="Jiang W."/>
        </authorList>
    </citation>
    <scope>NUCLEOTIDE SEQUENCE [LARGE SCALE GENOMIC DNA]</scope>
    <source>
        <strain evidence="6">AG-KIZ</strain>
        <tissue evidence="6">Muscle</tissue>
    </source>
</reference>
<protein>
    <submittedName>
        <fullName evidence="6">NACHT, LRR and PYD domains-containing protein 3</fullName>
    </submittedName>
</protein>
<organism evidence="6 7">
    <name type="scientific">Anabarilius grahami</name>
    <name type="common">Kanglang fish</name>
    <name type="synonym">Barilius grahami</name>
    <dbReference type="NCBI Taxonomy" id="495550"/>
    <lineage>
        <taxon>Eukaryota</taxon>
        <taxon>Metazoa</taxon>
        <taxon>Chordata</taxon>
        <taxon>Craniata</taxon>
        <taxon>Vertebrata</taxon>
        <taxon>Euteleostomi</taxon>
        <taxon>Actinopterygii</taxon>
        <taxon>Neopterygii</taxon>
        <taxon>Teleostei</taxon>
        <taxon>Ostariophysi</taxon>
        <taxon>Cypriniformes</taxon>
        <taxon>Xenocyprididae</taxon>
        <taxon>Xenocypridinae</taxon>
        <taxon>Xenocypridinae incertae sedis</taxon>
        <taxon>Anabarilius</taxon>
    </lineage>
</organism>
<dbReference type="InterPro" id="IPR007111">
    <property type="entry name" value="NACHT_NTPase"/>
</dbReference>
<dbReference type="PROSITE" id="PS50837">
    <property type="entry name" value="NACHT"/>
    <property type="match status" value="1"/>
</dbReference>
<accession>A0A3N0YBT2</accession>
<evidence type="ECO:0000259" key="5">
    <source>
        <dbReference type="PROSITE" id="PS50837"/>
    </source>
</evidence>
<dbReference type="SUPFAM" id="SSF52047">
    <property type="entry name" value="RNI-like"/>
    <property type="match status" value="1"/>
</dbReference>
<dbReference type="PANTHER" id="PTHR45690:SF19">
    <property type="entry name" value="NACHT, LRR AND PYD DOMAINS-CONTAINING PROTEIN 3"/>
    <property type="match status" value="1"/>
</dbReference>
<evidence type="ECO:0000313" key="6">
    <source>
        <dbReference type="EMBL" id="ROL43716.1"/>
    </source>
</evidence>
<dbReference type="Proteomes" id="UP000281406">
    <property type="component" value="Unassembled WGS sequence"/>
</dbReference>
<evidence type="ECO:0000313" key="7">
    <source>
        <dbReference type="Proteomes" id="UP000281406"/>
    </source>
</evidence>
<feature type="compositionally biased region" description="Basic and acidic residues" evidence="4">
    <location>
        <begin position="1"/>
        <end position="10"/>
    </location>
</feature>
<dbReference type="SMART" id="SM01288">
    <property type="entry name" value="FISNA"/>
    <property type="match status" value="1"/>
</dbReference>
<evidence type="ECO:0000256" key="4">
    <source>
        <dbReference type="SAM" id="MobiDB-lite"/>
    </source>
</evidence>
<dbReference type="EMBL" id="RJVU01047220">
    <property type="protein sequence ID" value="ROL43716.1"/>
    <property type="molecule type" value="Genomic_DNA"/>
</dbReference>
<keyword evidence="7" id="KW-1185">Reference proteome</keyword>
<feature type="region of interest" description="Disordered" evidence="4">
    <location>
        <begin position="1"/>
        <end position="30"/>
    </location>
</feature>
<dbReference type="AlphaFoldDB" id="A0A3N0YBT2"/>
<dbReference type="SUPFAM" id="SSF52540">
    <property type="entry name" value="P-loop containing nucleoside triphosphate hydrolases"/>
    <property type="match status" value="1"/>
</dbReference>
<evidence type="ECO:0000256" key="1">
    <source>
        <dbReference type="ARBA" id="ARBA00004496"/>
    </source>
</evidence>
<dbReference type="OrthoDB" id="120976at2759"/>
<evidence type="ECO:0000256" key="3">
    <source>
        <dbReference type="ARBA" id="ARBA00022737"/>
    </source>
</evidence>
<dbReference type="GO" id="GO:0005737">
    <property type="term" value="C:cytoplasm"/>
    <property type="evidence" value="ECO:0007669"/>
    <property type="project" value="UniProtKB-SubCell"/>
</dbReference>
<comment type="subcellular location">
    <subcellularLocation>
        <location evidence="1">Cytoplasm</location>
    </subcellularLocation>
</comment>
<dbReference type="InterPro" id="IPR027417">
    <property type="entry name" value="P-loop_NTPase"/>
</dbReference>
<dbReference type="InterPro" id="IPR029495">
    <property type="entry name" value="NACHT-assoc"/>
</dbReference>
<evidence type="ECO:0000256" key="2">
    <source>
        <dbReference type="ARBA" id="ARBA00022490"/>
    </source>
</evidence>
<comment type="caution">
    <text evidence="6">The sequence shown here is derived from an EMBL/GenBank/DDBJ whole genome shotgun (WGS) entry which is preliminary data.</text>
</comment>
<gene>
    <name evidence="6" type="ORF">DPX16_4550</name>
</gene>